<accession>A0A396ZWU2</accession>
<evidence type="ECO:0000313" key="2">
    <source>
        <dbReference type="Proteomes" id="UP000265427"/>
    </source>
</evidence>
<dbReference type="AlphaFoldDB" id="A0A396ZWU2"/>
<comment type="caution">
    <text evidence="1">The sequence shown here is derived from an EMBL/GenBank/DDBJ whole genome shotgun (WGS) entry which is preliminary data.</text>
</comment>
<organism evidence="1 2">
    <name type="scientific">Aphanomyces astaci</name>
    <name type="common">Crayfish plague agent</name>
    <dbReference type="NCBI Taxonomy" id="112090"/>
    <lineage>
        <taxon>Eukaryota</taxon>
        <taxon>Sar</taxon>
        <taxon>Stramenopiles</taxon>
        <taxon>Oomycota</taxon>
        <taxon>Saprolegniomycetes</taxon>
        <taxon>Saprolegniales</taxon>
        <taxon>Verrucalvaceae</taxon>
        <taxon>Aphanomyces</taxon>
    </lineage>
</organism>
<reference evidence="1 2" key="1">
    <citation type="submission" date="2018-08" db="EMBL/GenBank/DDBJ databases">
        <title>Aphanomyces genome sequencing and annotation.</title>
        <authorList>
            <person name="Minardi D."/>
            <person name="Oidtmann B."/>
            <person name="Van Der Giezen M."/>
            <person name="Studholme D.J."/>
        </authorList>
    </citation>
    <scope>NUCLEOTIDE SEQUENCE [LARGE SCALE GENOMIC DNA]</scope>
    <source>
        <strain evidence="1 2">Kv</strain>
    </source>
</reference>
<dbReference type="VEuPathDB" id="FungiDB:H257_12829"/>
<sequence length="256" mass="27941">MPPKIWYLQILDVSTSVCLYSKQWYWNEGARVEGLRALVHSFAQFAREIDGGPVQTVHFGQTLSMPLAGSATSSKAATSAAARRYSTSLRQNLLQSRTSNSGSNYGTTPAAAALSINTSSPPSMGSFHSVSPQSSPIVHSPPYAATSQSLHPHKLQMLSVENEHFQVVLFHDVHNDDVRGTAHILLDSFTTMFQQSKEYDAAKPIIQSLMDKDENRHLLGLFQRFDPVVDDVVRTDVTAVDGIVVSGVDGIQSAQL</sequence>
<protein>
    <submittedName>
        <fullName evidence="1">Uncharacterized protein</fullName>
    </submittedName>
</protein>
<dbReference type="EMBL" id="QUSZ01008747">
    <property type="protein sequence ID" value="RHY00010.1"/>
    <property type="molecule type" value="Genomic_DNA"/>
</dbReference>
<name>A0A396ZWU2_APHAT</name>
<gene>
    <name evidence="1" type="ORF">DYB36_009295</name>
</gene>
<dbReference type="Proteomes" id="UP000265427">
    <property type="component" value="Unassembled WGS sequence"/>
</dbReference>
<proteinExistence type="predicted"/>
<evidence type="ECO:0000313" key="1">
    <source>
        <dbReference type="EMBL" id="RHY00010.1"/>
    </source>
</evidence>